<reference evidence="2 3" key="1">
    <citation type="submission" date="2019-04" db="EMBL/GenBank/DDBJ databases">
        <authorList>
            <consortium name="DOE Joint Genome Institute"/>
            <person name="Mondo S."/>
            <person name="Kjaerbolling I."/>
            <person name="Vesth T."/>
            <person name="Frisvad J.C."/>
            <person name="Nybo J.L."/>
            <person name="Theobald S."/>
            <person name="Kildgaard S."/>
            <person name="Isbrandt T."/>
            <person name="Kuo A."/>
            <person name="Sato A."/>
            <person name="Lyhne E.K."/>
            <person name="Kogle M.E."/>
            <person name="Wiebenga A."/>
            <person name="Kun R.S."/>
            <person name="Lubbers R.J."/>
            <person name="Makela M.R."/>
            <person name="Barry K."/>
            <person name="Chovatia M."/>
            <person name="Clum A."/>
            <person name="Daum C."/>
            <person name="Haridas S."/>
            <person name="He G."/>
            <person name="LaButti K."/>
            <person name="Lipzen A."/>
            <person name="Riley R."/>
            <person name="Salamov A."/>
            <person name="Simmons B.A."/>
            <person name="Magnuson J.K."/>
            <person name="Henrissat B."/>
            <person name="Mortensen U.H."/>
            <person name="Larsen T.O."/>
            <person name="Devries R.P."/>
            <person name="Grigoriev I.V."/>
            <person name="Machida M."/>
            <person name="Baker S.E."/>
            <person name="Andersen M.R."/>
            <person name="Cantor M.N."/>
            <person name="Hua S.X."/>
        </authorList>
    </citation>
    <scope>NUCLEOTIDE SEQUENCE [LARGE SCALE GENOMIC DNA]</scope>
    <source>
        <strain evidence="2 3">CBS 117616</strain>
    </source>
</reference>
<dbReference type="GO" id="GO:0008483">
    <property type="term" value="F:transaminase activity"/>
    <property type="evidence" value="ECO:0007669"/>
    <property type="project" value="UniProtKB-KW"/>
</dbReference>
<evidence type="ECO:0000256" key="1">
    <source>
        <dbReference type="ARBA" id="ARBA00009320"/>
    </source>
</evidence>
<sequence>MASMDTVLAGYESRQAVLEASNNPFAQGVAWVEGDLVPLSEARIPLLDQGFLHSDLTYDVPAVWDGRFFRLDDHIDRLDASCKKLRLQLPLPKSELKQTLVEMVAKSGIRDAYVEIIVTRGLKFVRQAKPTEIVNRIYMFIQPYVWAMPPDMQRTGGKAVIARTVRRVPPGSMDPTIKNLQWGDLVRGLLEAADRGATYPFLTDGDTNLTEGPGYNIVIIKDGALYTPDRGVLEGVTRKTVLEIAEKNGIPVHVQVVPVELAFQSDEIFVCTTAGGIMPITSIDGQPVNEGQVGPITRLIWDAYWDLHYDPSHSFAINYGDS</sequence>
<evidence type="ECO:0000313" key="3">
    <source>
        <dbReference type="Proteomes" id="UP000325395"/>
    </source>
</evidence>
<dbReference type="InterPro" id="IPR043132">
    <property type="entry name" value="BCAT-like_C"/>
</dbReference>
<evidence type="ECO:0000313" key="2">
    <source>
        <dbReference type="EMBL" id="KAE8419843.1"/>
    </source>
</evidence>
<proteinExistence type="inferred from homology"/>
<organism evidence="2 3">
    <name type="scientific">Aspergillus pseudocaelatus</name>
    <dbReference type="NCBI Taxonomy" id="1825620"/>
    <lineage>
        <taxon>Eukaryota</taxon>
        <taxon>Fungi</taxon>
        <taxon>Dikarya</taxon>
        <taxon>Ascomycota</taxon>
        <taxon>Pezizomycotina</taxon>
        <taxon>Eurotiomycetes</taxon>
        <taxon>Eurotiomycetidae</taxon>
        <taxon>Eurotiales</taxon>
        <taxon>Aspergillaceae</taxon>
        <taxon>Aspergillus</taxon>
        <taxon>Aspergillus subgen. Circumdati</taxon>
    </lineage>
</organism>
<dbReference type="EMBL" id="ML735713">
    <property type="protein sequence ID" value="KAE8419843.1"/>
    <property type="molecule type" value="Genomic_DNA"/>
</dbReference>
<comment type="similarity">
    <text evidence="1">Belongs to the class-IV pyridoxal-phosphate-dependent aminotransferase family.</text>
</comment>
<dbReference type="SUPFAM" id="SSF56752">
    <property type="entry name" value="D-aminoacid aminotransferase-like PLP-dependent enzymes"/>
    <property type="match status" value="1"/>
</dbReference>
<dbReference type="Gene3D" id="3.20.10.10">
    <property type="entry name" value="D-amino Acid Aminotransferase, subunit A, domain 2"/>
    <property type="match status" value="1"/>
</dbReference>
<keyword evidence="2" id="KW-0032">Aminotransferase</keyword>
<dbReference type="InterPro" id="IPR001544">
    <property type="entry name" value="Aminotrans_IV"/>
</dbReference>
<protein>
    <submittedName>
        <fullName evidence="2">Aminotransferase</fullName>
    </submittedName>
</protein>
<dbReference type="Pfam" id="PF01063">
    <property type="entry name" value="Aminotran_4"/>
    <property type="match status" value="1"/>
</dbReference>
<dbReference type="PANTHER" id="PTHR42743:SF11">
    <property type="entry name" value="AMINODEOXYCHORISMATE LYASE"/>
    <property type="match status" value="1"/>
</dbReference>
<dbReference type="PANTHER" id="PTHR42743">
    <property type="entry name" value="AMINO-ACID AMINOTRANSFERASE"/>
    <property type="match status" value="1"/>
</dbReference>
<accession>A0ABQ6WRZ1</accession>
<dbReference type="InterPro" id="IPR043131">
    <property type="entry name" value="BCAT-like_N"/>
</dbReference>
<dbReference type="InterPro" id="IPR050571">
    <property type="entry name" value="Class-IV_PLP-Dep_Aminotrnsfr"/>
</dbReference>
<dbReference type="InterPro" id="IPR036038">
    <property type="entry name" value="Aminotransferase-like"/>
</dbReference>
<dbReference type="Gene3D" id="3.30.470.10">
    <property type="match status" value="1"/>
</dbReference>
<name>A0ABQ6WRZ1_9EURO</name>
<keyword evidence="2" id="KW-0808">Transferase</keyword>
<keyword evidence="3" id="KW-1185">Reference proteome</keyword>
<dbReference type="Proteomes" id="UP000325395">
    <property type="component" value="Unassembled WGS sequence"/>
</dbReference>
<gene>
    <name evidence="2" type="ORF">BDV36DRAFT_124195</name>
</gene>